<dbReference type="Proteomes" id="UP001235939">
    <property type="component" value="Chromosome X"/>
</dbReference>
<organism evidence="1 2">
    <name type="scientific">Cordylochernes scorpioides</name>
    <dbReference type="NCBI Taxonomy" id="51811"/>
    <lineage>
        <taxon>Eukaryota</taxon>
        <taxon>Metazoa</taxon>
        <taxon>Ecdysozoa</taxon>
        <taxon>Arthropoda</taxon>
        <taxon>Chelicerata</taxon>
        <taxon>Arachnida</taxon>
        <taxon>Pseudoscorpiones</taxon>
        <taxon>Cheliferoidea</taxon>
        <taxon>Chernetidae</taxon>
        <taxon>Cordylochernes</taxon>
    </lineage>
</organism>
<reference evidence="1 2" key="1">
    <citation type="submission" date="2022-03" db="EMBL/GenBank/DDBJ databases">
        <title>A chromosomal length assembly of Cordylochernes scorpioides.</title>
        <authorList>
            <person name="Zeh D."/>
            <person name="Zeh J."/>
        </authorList>
    </citation>
    <scope>NUCLEOTIDE SEQUENCE [LARGE SCALE GENOMIC DNA]</scope>
    <source>
        <strain evidence="1">IN4F17</strain>
        <tissue evidence="1">Whole Body</tissue>
    </source>
</reference>
<name>A0ABY6LSF8_9ARAC</name>
<sequence length="80" mass="9121">MVILALHFRTVDESHIIEDIQVFKGPEEWRGDCPFLGQTCLGGAQNQAFQAQHQELKESLGLKFKCLEDEISSVKEEMKD</sequence>
<proteinExistence type="predicted"/>
<dbReference type="EMBL" id="CP092886">
    <property type="protein sequence ID" value="UYV84021.1"/>
    <property type="molecule type" value="Genomic_DNA"/>
</dbReference>
<gene>
    <name evidence="1" type="ORF">LAZ67_X000892</name>
</gene>
<keyword evidence="2" id="KW-1185">Reference proteome</keyword>
<accession>A0ABY6LSF8</accession>
<evidence type="ECO:0000313" key="1">
    <source>
        <dbReference type="EMBL" id="UYV84021.1"/>
    </source>
</evidence>
<protein>
    <submittedName>
        <fullName evidence="1">Uncharacterized protein</fullName>
    </submittedName>
</protein>
<evidence type="ECO:0000313" key="2">
    <source>
        <dbReference type="Proteomes" id="UP001235939"/>
    </source>
</evidence>